<dbReference type="Proteomes" id="UP000474640">
    <property type="component" value="Unassembled WGS sequence"/>
</dbReference>
<evidence type="ECO:0008006" key="4">
    <source>
        <dbReference type="Google" id="ProtNLM"/>
    </source>
</evidence>
<dbReference type="OMA" id="VTISICN"/>
<feature type="region of interest" description="Disordered" evidence="1">
    <location>
        <begin position="128"/>
        <end position="200"/>
    </location>
</feature>
<reference evidence="2 3" key="1">
    <citation type="submission" date="2020-01" db="EMBL/GenBank/DDBJ databases">
        <authorList>
            <person name="Palmer J.M."/>
        </authorList>
    </citation>
    <scope>NUCLEOTIDE SEQUENCE [LARGE SCALE GENOMIC DNA]</scope>
    <source>
        <strain evidence="2 3">TWF970</strain>
    </source>
</reference>
<dbReference type="SUPFAM" id="SSF69118">
    <property type="entry name" value="AhpD-like"/>
    <property type="match status" value="1"/>
</dbReference>
<dbReference type="Gene3D" id="1.20.1290.10">
    <property type="entry name" value="AhpD-like"/>
    <property type="match status" value="1"/>
</dbReference>
<dbReference type="OrthoDB" id="5537330at2759"/>
<gene>
    <name evidence="2" type="ORF">TWF970_004781</name>
</gene>
<organism evidence="2 3">
    <name type="scientific">Orbilia oligospora</name>
    <name type="common">Nematode-trapping fungus</name>
    <name type="synonym">Arthrobotrys oligospora</name>
    <dbReference type="NCBI Taxonomy" id="2813651"/>
    <lineage>
        <taxon>Eukaryota</taxon>
        <taxon>Fungi</taxon>
        <taxon>Dikarya</taxon>
        <taxon>Ascomycota</taxon>
        <taxon>Pezizomycotina</taxon>
        <taxon>Orbiliomycetes</taxon>
        <taxon>Orbiliales</taxon>
        <taxon>Orbiliaceae</taxon>
        <taxon>Orbilia</taxon>
    </lineage>
</organism>
<feature type="compositionally biased region" description="Low complexity" evidence="1">
    <location>
        <begin position="128"/>
        <end position="165"/>
    </location>
</feature>
<evidence type="ECO:0000313" key="2">
    <source>
        <dbReference type="EMBL" id="KAF3277901.1"/>
    </source>
</evidence>
<accession>A0A7C8R9G1</accession>
<name>A0A7C8R9G1_ORBOL</name>
<dbReference type="PANTHER" id="PTHR28180:SF2">
    <property type="entry name" value="PEROXISOMAL PROTEIN 2"/>
    <property type="match status" value="1"/>
</dbReference>
<proteinExistence type="predicted"/>
<dbReference type="EMBL" id="JAABOJ010000026">
    <property type="protein sequence ID" value="KAF3277901.1"/>
    <property type="molecule type" value="Genomic_DNA"/>
</dbReference>
<dbReference type="PANTHER" id="PTHR28180">
    <property type="entry name" value="CONSERVED MITOCHONDRIAL PROTEIN-RELATED"/>
    <property type="match status" value="1"/>
</dbReference>
<comment type="caution">
    <text evidence="2">The sequence shown here is derived from an EMBL/GenBank/DDBJ whole genome shotgun (WGS) entry which is preliminary data.</text>
</comment>
<dbReference type="InterPro" id="IPR029032">
    <property type="entry name" value="AhpD-like"/>
</dbReference>
<feature type="compositionally biased region" description="Polar residues" evidence="1">
    <location>
        <begin position="166"/>
        <end position="176"/>
    </location>
</feature>
<feature type="compositionally biased region" description="Pro residues" evidence="1">
    <location>
        <begin position="182"/>
        <end position="194"/>
    </location>
</feature>
<evidence type="ECO:0000313" key="3">
    <source>
        <dbReference type="Proteomes" id="UP000474640"/>
    </source>
</evidence>
<protein>
    <recommendedName>
        <fullName evidence="4">Carboxymuconolactone decarboxylase-like domain-containing protein</fullName>
    </recommendedName>
</protein>
<dbReference type="InterPro" id="IPR052999">
    <property type="entry name" value="PTS1_Protein"/>
</dbReference>
<evidence type="ECO:0000256" key="1">
    <source>
        <dbReference type="SAM" id="MobiDB-lite"/>
    </source>
</evidence>
<dbReference type="AlphaFoldDB" id="A0A7C8R9G1"/>
<sequence length="317" mass="34205">MTGLSTTFLTKLRTYPSLPSQTWYYITLVTISICNKPELIAPVLSHAFTHSAIPGSTDAAYVKEERAWLARNPGKLGMIDEEGRESALRILRRCREGLVKSGAIGGIPKAINALYHLRKCHEPHLLDPLPEYSSSSPSSSPSSSSSSSPSISSSLHPLSSPYPTSRPNSLPPNTLNAHKDPSPTPISSSPPSPTTFPTNPTLPFLARGSDFFTTLYGPTISKKVLANLQKSSPDLQILATWIYALILSEGTVLTPRETSFVLIAALIPQDVNAQLKPHLVGAINNGADREEVDGIRGCVMEICKELGVAWKGEVARL</sequence>